<organism evidence="4 5">
    <name type="scientific">Reyranella soli</name>
    <dbReference type="NCBI Taxonomy" id="1230389"/>
    <lineage>
        <taxon>Bacteria</taxon>
        <taxon>Pseudomonadati</taxon>
        <taxon>Pseudomonadota</taxon>
        <taxon>Alphaproteobacteria</taxon>
        <taxon>Hyphomicrobiales</taxon>
        <taxon>Reyranellaceae</taxon>
        <taxon>Reyranella</taxon>
    </lineage>
</organism>
<comment type="cofactor">
    <cofactor evidence="1">
        <name>Mg(2+)</name>
        <dbReference type="ChEBI" id="CHEBI:18420"/>
    </cofactor>
</comment>
<evidence type="ECO:0000259" key="3">
    <source>
        <dbReference type="PROSITE" id="PS51462"/>
    </source>
</evidence>
<protein>
    <submittedName>
        <fullName evidence="4">NTP pyrophosphohydrolase</fullName>
    </submittedName>
</protein>
<dbReference type="PROSITE" id="PS00893">
    <property type="entry name" value="NUDIX_BOX"/>
    <property type="match status" value="1"/>
</dbReference>
<evidence type="ECO:0000313" key="4">
    <source>
        <dbReference type="EMBL" id="GEP57702.1"/>
    </source>
</evidence>
<feature type="domain" description="Nudix hydrolase" evidence="3">
    <location>
        <begin position="1"/>
        <end position="149"/>
    </location>
</feature>
<gene>
    <name evidence="4" type="ORF">RSO01_48680</name>
</gene>
<dbReference type="InterPro" id="IPR051325">
    <property type="entry name" value="Nudix_hydrolase_domain"/>
</dbReference>
<keyword evidence="2 4" id="KW-0378">Hydrolase</keyword>
<dbReference type="InterPro" id="IPR020084">
    <property type="entry name" value="NUDIX_hydrolase_CS"/>
</dbReference>
<dbReference type="PANTHER" id="PTHR21340">
    <property type="entry name" value="DIADENOSINE 5,5-P1,P4-TETRAPHOSPHATE PYROPHOSPHOHYDROLASE MUTT"/>
    <property type="match status" value="1"/>
</dbReference>
<evidence type="ECO:0000256" key="1">
    <source>
        <dbReference type="ARBA" id="ARBA00001946"/>
    </source>
</evidence>
<keyword evidence="5" id="KW-1185">Reference proteome</keyword>
<dbReference type="AlphaFoldDB" id="A0A512NFK2"/>
<reference evidence="4 5" key="1">
    <citation type="submission" date="2019-07" db="EMBL/GenBank/DDBJ databases">
        <title>Whole genome shotgun sequence of Reyranella soli NBRC 108950.</title>
        <authorList>
            <person name="Hosoyama A."/>
            <person name="Uohara A."/>
            <person name="Ohji S."/>
            <person name="Ichikawa N."/>
        </authorList>
    </citation>
    <scope>NUCLEOTIDE SEQUENCE [LARGE SCALE GENOMIC DNA]</scope>
    <source>
        <strain evidence="4 5">NBRC 108950</strain>
    </source>
</reference>
<dbReference type="PANTHER" id="PTHR21340:SF7">
    <property type="entry name" value="NUDIX HYDROLASE DOMAIN-CONTAINING PROTEIN"/>
    <property type="match status" value="1"/>
</dbReference>
<accession>A0A512NFK2</accession>
<dbReference type="PROSITE" id="PS51462">
    <property type="entry name" value="NUDIX"/>
    <property type="match status" value="1"/>
</dbReference>
<dbReference type="OrthoDB" id="954553at2"/>
<evidence type="ECO:0000256" key="2">
    <source>
        <dbReference type="ARBA" id="ARBA00022801"/>
    </source>
</evidence>
<dbReference type="SUPFAM" id="SSF55811">
    <property type="entry name" value="Nudix"/>
    <property type="match status" value="1"/>
</dbReference>
<dbReference type="InterPro" id="IPR000086">
    <property type="entry name" value="NUDIX_hydrolase_dom"/>
</dbReference>
<name>A0A512NFK2_9HYPH</name>
<dbReference type="CDD" id="cd04662">
    <property type="entry name" value="NUDIX_Hydrolase"/>
    <property type="match status" value="1"/>
</dbReference>
<dbReference type="Proteomes" id="UP000321058">
    <property type="component" value="Unassembled WGS sequence"/>
</dbReference>
<dbReference type="GO" id="GO:0004081">
    <property type="term" value="F:bis(5'-nucleosyl)-tetraphosphatase (asymmetrical) activity"/>
    <property type="evidence" value="ECO:0007669"/>
    <property type="project" value="TreeGrafter"/>
</dbReference>
<dbReference type="Gene3D" id="3.90.79.10">
    <property type="entry name" value="Nucleoside Triphosphate Pyrophosphohydrolase"/>
    <property type="match status" value="1"/>
</dbReference>
<dbReference type="EMBL" id="BKAJ01000085">
    <property type="protein sequence ID" value="GEP57702.1"/>
    <property type="molecule type" value="Genomic_DNA"/>
</dbReference>
<dbReference type="GO" id="GO:0006167">
    <property type="term" value="P:AMP biosynthetic process"/>
    <property type="evidence" value="ECO:0007669"/>
    <property type="project" value="TreeGrafter"/>
</dbReference>
<evidence type="ECO:0000313" key="5">
    <source>
        <dbReference type="Proteomes" id="UP000321058"/>
    </source>
</evidence>
<dbReference type="RefSeq" id="WP_147152246.1">
    <property type="nucleotide sequence ID" value="NZ_BKAJ01000085.1"/>
</dbReference>
<dbReference type="GO" id="GO:0006754">
    <property type="term" value="P:ATP biosynthetic process"/>
    <property type="evidence" value="ECO:0007669"/>
    <property type="project" value="TreeGrafter"/>
</dbReference>
<sequence>MAAESAGILLYKRQGRGLLVLMVHPGGPFWRNKDDGAWTIPKGERGAGEDAETTARREFAEELGAAATGALIPLGRIRQRGGKQVDGFALEGDLDVEQISSNSFEIEWPPRSGRRQSFPEVDRAAWFSPDEARQKINAAQRPFIDRLEELCAQSRNQS</sequence>
<dbReference type="InterPro" id="IPR015797">
    <property type="entry name" value="NUDIX_hydrolase-like_dom_sf"/>
</dbReference>
<dbReference type="Pfam" id="PF00293">
    <property type="entry name" value="NUDIX"/>
    <property type="match status" value="1"/>
</dbReference>
<comment type="caution">
    <text evidence="4">The sequence shown here is derived from an EMBL/GenBank/DDBJ whole genome shotgun (WGS) entry which is preliminary data.</text>
</comment>
<proteinExistence type="predicted"/>